<evidence type="ECO:0000313" key="2">
    <source>
        <dbReference type="EMBL" id="EGW13047.1"/>
    </source>
</evidence>
<dbReference type="Proteomes" id="UP000001075">
    <property type="component" value="Unassembled WGS sequence"/>
</dbReference>
<feature type="region of interest" description="Disordered" evidence="1">
    <location>
        <begin position="1"/>
        <end position="23"/>
    </location>
</feature>
<gene>
    <name evidence="2" type="ORF">I79_023899</name>
</gene>
<dbReference type="EMBL" id="JH003214">
    <property type="protein sequence ID" value="EGW13047.1"/>
    <property type="molecule type" value="Genomic_DNA"/>
</dbReference>
<sequence length="56" mass="5967">MDVKLGSEGQESGKPGLASLAPALEAQERRRGKRLHFEKCVCGCGKNEPLVLSSTP</sequence>
<reference evidence="3" key="1">
    <citation type="journal article" date="2011" name="Nat. Biotechnol.">
        <title>The genomic sequence of the Chinese hamster ovary (CHO)-K1 cell line.</title>
        <authorList>
            <person name="Xu X."/>
            <person name="Nagarajan H."/>
            <person name="Lewis N.E."/>
            <person name="Pan S."/>
            <person name="Cai Z."/>
            <person name="Liu X."/>
            <person name="Chen W."/>
            <person name="Xie M."/>
            <person name="Wang W."/>
            <person name="Hammond S."/>
            <person name="Andersen M.R."/>
            <person name="Neff N."/>
            <person name="Passarelli B."/>
            <person name="Koh W."/>
            <person name="Fan H.C."/>
            <person name="Wang J."/>
            <person name="Gui Y."/>
            <person name="Lee K.H."/>
            <person name="Betenbaugh M.J."/>
            <person name="Quake S.R."/>
            <person name="Famili I."/>
            <person name="Palsson B.O."/>
            <person name="Wang J."/>
        </authorList>
    </citation>
    <scope>NUCLEOTIDE SEQUENCE [LARGE SCALE GENOMIC DNA]</scope>
    <source>
        <strain evidence="3">CHO K1 cell line</strain>
    </source>
</reference>
<name>G3IJ67_CRIGR</name>
<organism evidence="2 3">
    <name type="scientific">Cricetulus griseus</name>
    <name type="common">Chinese hamster</name>
    <name type="synonym">Cricetulus barabensis griseus</name>
    <dbReference type="NCBI Taxonomy" id="10029"/>
    <lineage>
        <taxon>Eukaryota</taxon>
        <taxon>Metazoa</taxon>
        <taxon>Chordata</taxon>
        <taxon>Craniata</taxon>
        <taxon>Vertebrata</taxon>
        <taxon>Euteleostomi</taxon>
        <taxon>Mammalia</taxon>
        <taxon>Eutheria</taxon>
        <taxon>Euarchontoglires</taxon>
        <taxon>Glires</taxon>
        <taxon>Rodentia</taxon>
        <taxon>Myomorpha</taxon>
        <taxon>Muroidea</taxon>
        <taxon>Cricetidae</taxon>
        <taxon>Cricetinae</taxon>
        <taxon>Cricetulus</taxon>
    </lineage>
</organism>
<proteinExistence type="predicted"/>
<evidence type="ECO:0000256" key="1">
    <source>
        <dbReference type="SAM" id="MobiDB-lite"/>
    </source>
</evidence>
<evidence type="ECO:0000313" key="3">
    <source>
        <dbReference type="Proteomes" id="UP000001075"/>
    </source>
</evidence>
<protein>
    <submittedName>
        <fullName evidence="2">Uncharacterized protein</fullName>
    </submittedName>
</protein>
<accession>G3IJ67</accession>
<dbReference type="AlphaFoldDB" id="G3IJ67"/>
<dbReference type="InParanoid" id="G3IJ67"/>